<evidence type="ECO:0000313" key="3">
    <source>
        <dbReference type="Proteomes" id="UP001652564"/>
    </source>
</evidence>
<evidence type="ECO:0008006" key="4">
    <source>
        <dbReference type="Google" id="ProtNLM"/>
    </source>
</evidence>
<dbReference type="Proteomes" id="UP001652564">
    <property type="component" value="Unassembled WGS sequence"/>
</dbReference>
<evidence type="ECO:0000313" key="2">
    <source>
        <dbReference type="EMBL" id="MCV2874394.1"/>
    </source>
</evidence>
<feature type="signal peptide" evidence="1">
    <location>
        <begin position="1"/>
        <end position="23"/>
    </location>
</feature>
<keyword evidence="1" id="KW-0732">Signal</keyword>
<accession>A0ABT2ZTP1</accession>
<sequence length="198" mass="20727">MRCLWMLAVALAGALMLPGAGRAAEQECRANLNGVEVAIRYDRKAEVYSSFREKRLTRRKTCPGAVVIAYMVPGLTEAERAVFCAVYDKKSDEYRTVAEGRRDAYGRCAQPSRACRIVNATKDEVVQIGSVGVGAMARGVTSVRDQAGVLVLTGQASALAALLTETGTAVAATLNAPGVLAGAAASVVVVGGAVYVCR</sequence>
<evidence type="ECO:0000256" key="1">
    <source>
        <dbReference type="SAM" id="SignalP"/>
    </source>
</evidence>
<name>A0ABT2ZTP1_9RHOB</name>
<proteinExistence type="predicted"/>
<dbReference type="EMBL" id="JAOWKZ010000005">
    <property type="protein sequence ID" value="MCV2874394.1"/>
    <property type="molecule type" value="Genomic_DNA"/>
</dbReference>
<comment type="caution">
    <text evidence="2">The sequence shown here is derived from an EMBL/GenBank/DDBJ whole genome shotgun (WGS) entry which is preliminary data.</text>
</comment>
<feature type="chain" id="PRO_5046546983" description="UrcA family protein" evidence="1">
    <location>
        <begin position="24"/>
        <end position="198"/>
    </location>
</feature>
<keyword evidence="3" id="KW-1185">Reference proteome</keyword>
<protein>
    <recommendedName>
        <fullName evidence="4">UrcA family protein</fullName>
    </recommendedName>
</protein>
<dbReference type="RefSeq" id="WP_263741671.1">
    <property type="nucleotide sequence ID" value="NZ_JAOWKZ010000005.1"/>
</dbReference>
<gene>
    <name evidence="2" type="ORF">OEZ71_19015</name>
</gene>
<reference evidence="2 3" key="1">
    <citation type="submission" date="2022-10" db="EMBL/GenBank/DDBJ databases">
        <title>Defluviimonas sp. nov., isolated from ocean surface sediments.</title>
        <authorList>
            <person name="He W."/>
            <person name="Wang L."/>
            <person name="Zhang D.-F."/>
        </authorList>
    </citation>
    <scope>NUCLEOTIDE SEQUENCE [LARGE SCALE GENOMIC DNA]</scope>
    <source>
        <strain evidence="2 3">WL0050</strain>
    </source>
</reference>
<organism evidence="2 3">
    <name type="scientific">Albidovulum litorale</name>
    <dbReference type="NCBI Taxonomy" id="2984134"/>
    <lineage>
        <taxon>Bacteria</taxon>
        <taxon>Pseudomonadati</taxon>
        <taxon>Pseudomonadota</taxon>
        <taxon>Alphaproteobacteria</taxon>
        <taxon>Rhodobacterales</taxon>
        <taxon>Paracoccaceae</taxon>
        <taxon>Albidovulum</taxon>
    </lineage>
</organism>